<dbReference type="GO" id="GO:0003735">
    <property type="term" value="F:structural constituent of ribosome"/>
    <property type="evidence" value="ECO:0007669"/>
    <property type="project" value="TreeGrafter"/>
</dbReference>
<dbReference type="InterPro" id="IPR021036">
    <property type="entry name" value="Ribosomal_mS45"/>
</dbReference>
<sequence>MPEEDAAEPEADDPETSAESSEDTNAQAGQAGGSREGRANDITYAKWIANAGSKWKLPVEGGPNWLGMAVGQDETGYGLIFPKNPSFRPPTPLSNADRNTIFAAWQRQPGEVTVRELSAKYGISLDRINAVIKLKQYEVDWLKKQKEAEDKQKEAESIESRGGTPRKVVIVPPLQTALCSGMEKYMGITDRLKRTARDAEEELAYNVDEDASYVRAHADEMSSSRTIIWELIEEGDQSIIATEMEMERSGKAQKLAKARRKLENPPTVRVPPAKPGRPTWVFTDVGDKFSNTREKEVAQHAARWKATVQRQRRHQQARPL</sequence>
<evidence type="ECO:0000256" key="1">
    <source>
        <dbReference type="SAM" id="MobiDB-lite"/>
    </source>
</evidence>
<evidence type="ECO:0000313" key="3">
    <source>
        <dbReference type="Proteomes" id="UP000076738"/>
    </source>
</evidence>
<reference evidence="2 3" key="1">
    <citation type="journal article" date="2016" name="Mol. Biol. Evol.">
        <title>Comparative Genomics of Early-Diverging Mushroom-Forming Fungi Provides Insights into the Origins of Lignocellulose Decay Capabilities.</title>
        <authorList>
            <person name="Nagy L.G."/>
            <person name="Riley R."/>
            <person name="Tritt A."/>
            <person name="Adam C."/>
            <person name="Daum C."/>
            <person name="Floudas D."/>
            <person name="Sun H."/>
            <person name="Yadav J.S."/>
            <person name="Pangilinan J."/>
            <person name="Larsson K.H."/>
            <person name="Matsuura K."/>
            <person name="Barry K."/>
            <person name="Labutti K."/>
            <person name="Kuo R."/>
            <person name="Ohm R.A."/>
            <person name="Bhattacharya S.S."/>
            <person name="Shirouzu T."/>
            <person name="Yoshinaga Y."/>
            <person name="Martin F.M."/>
            <person name="Grigoriev I.V."/>
            <person name="Hibbett D.S."/>
        </authorList>
    </citation>
    <scope>NUCLEOTIDE SEQUENCE [LARGE SCALE GENOMIC DNA]</scope>
    <source>
        <strain evidence="2 3">TUFC12733</strain>
    </source>
</reference>
<feature type="compositionally biased region" description="Acidic residues" evidence="1">
    <location>
        <begin position="1"/>
        <end position="22"/>
    </location>
</feature>
<evidence type="ECO:0000313" key="2">
    <source>
        <dbReference type="EMBL" id="KZO92753.1"/>
    </source>
</evidence>
<dbReference type="GO" id="GO:0005763">
    <property type="term" value="C:mitochondrial small ribosomal subunit"/>
    <property type="evidence" value="ECO:0007669"/>
    <property type="project" value="TreeGrafter"/>
</dbReference>
<feature type="compositionally biased region" description="Basic and acidic residues" evidence="1">
    <location>
        <begin position="285"/>
        <end position="298"/>
    </location>
</feature>
<feature type="region of interest" description="Disordered" evidence="1">
    <location>
        <begin position="1"/>
        <end position="39"/>
    </location>
</feature>
<dbReference type="Proteomes" id="UP000076738">
    <property type="component" value="Unassembled WGS sequence"/>
</dbReference>
<name>A0A167ILI7_CALVF</name>
<dbReference type="PANTHER" id="PTHR28158:SF1">
    <property type="entry name" value="SMALL RIBOSOMAL SUBUNIT PROTEIN MS45"/>
    <property type="match status" value="1"/>
</dbReference>
<organism evidence="2 3">
    <name type="scientific">Calocera viscosa (strain TUFC12733)</name>
    <dbReference type="NCBI Taxonomy" id="1330018"/>
    <lineage>
        <taxon>Eukaryota</taxon>
        <taxon>Fungi</taxon>
        <taxon>Dikarya</taxon>
        <taxon>Basidiomycota</taxon>
        <taxon>Agaricomycotina</taxon>
        <taxon>Dacrymycetes</taxon>
        <taxon>Dacrymycetales</taxon>
        <taxon>Dacrymycetaceae</taxon>
        <taxon>Calocera</taxon>
    </lineage>
</organism>
<dbReference type="OrthoDB" id="10052321at2759"/>
<dbReference type="AlphaFoldDB" id="A0A167ILI7"/>
<feature type="compositionally biased region" description="Basic residues" evidence="1">
    <location>
        <begin position="310"/>
        <end position="320"/>
    </location>
</feature>
<dbReference type="Pfam" id="PF12298">
    <property type="entry name" value="Bot1p"/>
    <property type="match status" value="1"/>
</dbReference>
<protein>
    <submittedName>
        <fullName evidence="2">Uncharacterized protein</fullName>
    </submittedName>
</protein>
<dbReference type="EMBL" id="KV417307">
    <property type="protein sequence ID" value="KZO92753.1"/>
    <property type="molecule type" value="Genomic_DNA"/>
</dbReference>
<feature type="region of interest" description="Disordered" evidence="1">
    <location>
        <begin position="258"/>
        <end position="320"/>
    </location>
</feature>
<proteinExistence type="predicted"/>
<dbReference type="GO" id="GO:0032543">
    <property type="term" value="P:mitochondrial translation"/>
    <property type="evidence" value="ECO:0007669"/>
    <property type="project" value="TreeGrafter"/>
</dbReference>
<keyword evidence="3" id="KW-1185">Reference proteome</keyword>
<gene>
    <name evidence="2" type="ORF">CALVIDRAFT_567054</name>
</gene>
<accession>A0A167ILI7</accession>
<dbReference type="PANTHER" id="PTHR28158">
    <property type="entry name" value="37S RIBOSOMAL PROTEIN S35, MITOCHONDRIAL"/>
    <property type="match status" value="1"/>
</dbReference>